<evidence type="ECO:0008006" key="8">
    <source>
        <dbReference type="Google" id="ProtNLM"/>
    </source>
</evidence>
<dbReference type="Pfam" id="PF17973">
    <property type="entry name" value="bMG10"/>
    <property type="match status" value="1"/>
</dbReference>
<evidence type="ECO:0000259" key="4">
    <source>
        <dbReference type="SMART" id="SM01359"/>
    </source>
</evidence>
<evidence type="ECO:0000256" key="2">
    <source>
        <dbReference type="ARBA" id="ARBA00022729"/>
    </source>
</evidence>
<dbReference type="Gene3D" id="2.60.40.3710">
    <property type="match status" value="1"/>
</dbReference>
<dbReference type="Pfam" id="PF01835">
    <property type="entry name" value="MG2"/>
    <property type="match status" value="1"/>
</dbReference>
<evidence type="ECO:0000313" key="7">
    <source>
        <dbReference type="Proteomes" id="UP000243525"/>
    </source>
</evidence>
<dbReference type="InterPro" id="IPR021868">
    <property type="entry name" value="Alpha_2_Macroglob_MG3"/>
</dbReference>
<feature type="chain" id="PRO_5015456621" description="Alpha-2-macroglobulin family protein" evidence="3">
    <location>
        <begin position="22"/>
        <end position="1853"/>
    </location>
</feature>
<reference evidence="6 7" key="1">
    <citation type="submission" date="2018-04" db="EMBL/GenBank/DDBJ databases">
        <title>Genomic Encyclopedia of Archaeal and Bacterial Type Strains, Phase II (KMG-II): from individual species to whole genera.</title>
        <authorList>
            <person name="Goeker M."/>
        </authorList>
    </citation>
    <scope>NUCLEOTIDE SEQUENCE [LARGE SCALE GENOMIC DNA]</scope>
    <source>
        <strain evidence="6 7">DSM 28823</strain>
    </source>
</reference>
<dbReference type="SMART" id="SM01360">
    <property type="entry name" value="A2M"/>
    <property type="match status" value="1"/>
</dbReference>
<dbReference type="Gene3D" id="1.50.10.20">
    <property type="match status" value="1"/>
</dbReference>
<protein>
    <recommendedName>
        <fullName evidence="8">Alpha-2-macroglobulin family protein</fullName>
    </recommendedName>
</protein>
<name>A0A2T5C600_9BACT</name>
<dbReference type="InterPro" id="IPR041203">
    <property type="entry name" value="Bact_A2M_MG5"/>
</dbReference>
<dbReference type="SMART" id="SM01419">
    <property type="entry name" value="Thiol-ester_cl"/>
    <property type="match status" value="1"/>
</dbReference>
<dbReference type="InterPro" id="IPR041462">
    <property type="entry name" value="Bact_A2M_MG6"/>
</dbReference>
<dbReference type="InterPro" id="IPR011625">
    <property type="entry name" value="A2M_N_BRD"/>
</dbReference>
<dbReference type="Pfam" id="PF07703">
    <property type="entry name" value="A2M_BRD"/>
    <property type="match status" value="1"/>
</dbReference>
<dbReference type="InterPro" id="IPR047565">
    <property type="entry name" value="Alpha-macroglob_thiol-ester_cl"/>
</dbReference>
<dbReference type="GO" id="GO:0005615">
    <property type="term" value="C:extracellular space"/>
    <property type="evidence" value="ECO:0007669"/>
    <property type="project" value="InterPro"/>
</dbReference>
<dbReference type="Pfam" id="PF11974">
    <property type="entry name" value="bMG3"/>
    <property type="match status" value="1"/>
</dbReference>
<dbReference type="CDD" id="cd02891">
    <property type="entry name" value="A2M_like"/>
    <property type="match status" value="1"/>
</dbReference>
<feature type="domain" description="Alpha-2-macroglobulin bait region" evidence="4">
    <location>
        <begin position="986"/>
        <end position="1128"/>
    </location>
</feature>
<dbReference type="PROSITE" id="PS51257">
    <property type="entry name" value="PROKAR_LIPOPROTEIN"/>
    <property type="match status" value="1"/>
</dbReference>
<proteinExistence type="inferred from homology"/>
<evidence type="ECO:0000313" key="6">
    <source>
        <dbReference type="EMBL" id="PTN10384.1"/>
    </source>
</evidence>
<dbReference type="InterPro" id="IPR041246">
    <property type="entry name" value="Bact_MG10"/>
</dbReference>
<evidence type="ECO:0000256" key="3">
    <source>
        <dbReference type="SAM" id="SignalP"/>
    </source>
</evidence>
<dbReference type="OrthoDB" id="9767116at2"/>
<feature type="signal peptide" evidence="3">
    <location>
        <begin position="1"/>
        <end position="21"/>
    </location>
</feature>
<dbReference type="GO" id="GO:0004866">
    <property type="term" value="F:endopeptidase inhibitor activity"/>
    <property type="evidence" value="ECO:0007669"/>
    <property type="project" value="InterPro"/>
</dbReference>
<dbReference type="SUPFAM" id="SSF48239">
    <property type="entry name" value="Terpenoid cyclases/Protein prenyltransferases"/>
    <property type="match status" value="1"/>
</dbReference>
<dbReference type="Pfam" id="PF17962">
    <property type="entry name" value="bMG6"/>
    <property type="match status" value="1"/>
</dbReference>
<keyword evidence="2 3" id="KW-0732">Signal</keyword>
<dbReference type="PANTHER" id="PTHR40094">
    <property type="entry name" value="ALPHA-2-MACROGLOBULIN HOMOLOG"/>
    <property type="match status" value="1"/>
</dbReference>
<dbReference type="Gene3D" id="2.60.40.1930">
    <property type="match status" value="1"/>
</dbReference>
<dbReference type="PANTHER" id="PTHR40094:SF1">
    <property type="entry name" value="UBIQUITIN DOMAIN-CONTAINING PROTEIN"/>
    <property type="match status" value="1"/>
</dbReference>
<dbReference type="RefSeq" id="WP_107820498.1">
    <property type="nucleotide sequence ID" value="NZ_OY782574.1"/>
</dbReference>
<comment type="caution">
    <text evidence="6">The sequence shown here is derived from an EMBL/GenBank/DDBJ whole genome shotgun (WGS) entry which is preliminary data.</text>
</comment>
<dbReference type="EMBL" id="QAAD01000001">
    <property type="protein sequence ID" value="PTN10384.1"/>
    <property type="molecule type" value="Genomic_DNA"/>
</dbReference>
<organism evidence="6 7">
    <name type="scientific">Mangrovibacterium marinum</name>
    <dbReference type="NCBI Taxonomy" id="1639118"/>
    <lineage>
        <taxon>Bacteria</taxon>
        <taxon>Pseudomonadati</taxon>
        <taxon>Bacteroidota</taxon>
        <taxon>Bacteroidia</taxon>
        <taxon>Marinilabiliales</taxon>
        <taxon>Prolixibacteraceae</taxon>
        <taxon>Mangrovibacterium</taxon>
    </lineage>
</organism>
<comment type="similarity">
    <text evidence="1">Belongs to the protease inhibitor I39 (alpha-2-macroglobulin) family. Bacterial alpha-2-macroglobulin subfamily.</text>
</comment>
<dbReference type="InterPro" id="IPR002890">
    <property type="entry name" value="MG2"/>
</dbReference>
<dbReference type="Pfam" id="PF00207">
    <property type="entry name" value="A2M"/>
    <property type="match status" value="1"/>
</dbReference>
<dbReference type="Pfam" id="PF07678">
    <property type="entry name" value="TED_complement"/>
    <property type="match status" value="1"/>
</dbReference>
<dbReference type="Proteomes" id="UP000243525">
    <property type="component" value="Unassembled WGS sequence"/>
</dbReference>
<feature type="domain" description="Alpha-2-macroglobulin" evidence="5">
    <location>
        <begin position="1191"/>
        <end position="1280"/>
    </location>
</feature>
<dbReference type="Pfam" id="PF17972">
    <property type="entry name" value="bMG5"/>
    <property type="match status" value="1"/>
</dbReference>
<evidence type="ECO:0000256" key="1">
    <source>
        <dbReference type="ARBA" id="ARBA00010556"/>
    </source>
</evidence>
<dbReference type="InterPro" id="IPR011626">
    <property type="entry name" value="Alpha-macroglobulin_TED"/>
</dbReference>
<dbReference type="SMART" id="SM01359">
    <property type="entry name" value="A2M_N_2"/>
    <property type="match status" value="1"/>
</dbReference>
<evidence type="ECO:0000259" key="5">
    <source>
        <dbReference type="SMART" id="SM01360"/>
    </source>
</evidence>
<dbReference type="InterPro" id="IPR001599">
    <property type="entry name" value="Macroglobln_a2"/>
</dbReference>
<keyword evidence="7" id="KW-1185">Reference proteome</keyword>
<dbReference type="InterPro" id="IPR008930">
    <property type="entry name" value="Terpenoid_cyclase/PrenylTrfase"/>
</dbReference>
<dbReference type="InterPro" id="IPR051802">
    <property type="entry name" value="YfhM-like"/>
</dbReference>
<gene>
    <name evidence="6" type="ORF">C8N47_10132</name>
</gene>
<sequence length="1853" mass="208278">MKKYLRLFVLPILLLALISSCGNKKTKPDASVDSAFTQYVRSYTSGIVSCKSPVLIEFNQDPIHPEQPGIDVDKELIRLSPQVKGKVQWIDAHTLVFIPEERMKSDAEYTVSVALGKILEVPDDYQTMEFVVKTIKQSFSLNNLAVKAYNSQDLKLQYLSGVVYTADCAENKQIESLVQVRKEGEKLSLSWQHSADGKQHNFQADSLVRTGDTQKLLVKWDGSAIGEDKKGEEEIELAALDVFKVVDVRVVQQPEQYLLVRFSDPLAADQNLQGLITIDKIDGLRYQLENNELKIYVPSRLAGDHEVYISNGIRNALNFKLKESTTMQLRFEDLKPAVRLVGKGTIVPSSDELVFPFEAVNLQAVDLRIIKIFTNNIHQFFQENDYDESSEIKQVGRLVVDKKIDLNVASFSELKNWNTYSVDLTKLIPIEPGAIYRIQLRFRKDYSLYGMEQLPEAKTVSPVDQLKAKQQMQEEMEEWDRPGWYSDYDYPDDYKWSERNNPDHVSYFNSDRFVERNLFATNLAVIAKGGSDERMNFAVTNLKTAEPESGVKLKIYNFQKQLMETVVTGSDGLAKVKLKYKPFLLVAEKDGQLAYLRLDDGSSLSLSNFDVTGNVVQKGIKGYVYGERGVWRPGDRIYLTFILEDKQDNLPDDHPVIFKLINPKGQKVTRQVKTSGLNGFYCFNCETDSEAPTGNWTAVLKVGGQTFAKRVKVETVKPNRLKIGLKFDADPLCIYQGYAEGTLKTAWLHGGTAKNLKAQVALSFSKAKTSFKGYFNYNFDDPAKNLYSEEQEVFKGKVNEQGVAAVNFKLPEINSAPGMLNAHFSSRVYEETGDFSIDAKTVTYAPYSSFVGVKLPSSDSNWYKTDTSYPLDIVTVGYNGNKIDRKGLEVKVYKVDWHWWWDSGEDNLARYVNNSYKKPVLRTTIDTQNGIASLPLKIKYTDWDDNGRYLIYVKDPESGHSTGLTAYFSKWGYWASEGMQGAATMLSFKADKEKYNVGEKVTVTIPSAKNGKALVSIENGTSVLDLFWVNTKEKNTVFSFDAKPEMAPNVYVHISLIQPHAQTENDAPIRLYGVVPVMIEDPNTHLSPAIKMADELEPEKTYDVSVSEKDGKEMTYTLAVVDEGLLDLTRFQTPDPWPSFYAREALGVKTWDFYDDVIGAYGARLERAFAVGGDENLAAAKRKKVNRFKPVVSFVGPFKLEKGKTNTHQLKMPNYVGAVRVMVVAADHGAYGNTEKSVKVLKPLMLLATLPRVLGPGEEVKLPVNVFAMKPEVKNVTVSIQTNELLTPVGGSSQQVRFSEVGDQIAGFNLKVAEKTGIGKVTVTAESGKFKATYEIEIVVRPSNPRVVNVKDTILQAGQAWSAMVTAPGMAGTNLARLELSGIPPLDLNRRLNYLIRYPHGCIEQTTSAVFPQLMLNRLTVVSAEQKQEIEDHIREALNKFTRFQTSEGGFAYWPGGTYSSSWGTNYAGHFMLKAEEAGYSLPYGMKDKWLTYQKNASRNWQRSERRYERSELTQAYRLYTLALAQSPDFGAMNRLREEKNMDQLAQWRLAAAYAVAGQPEVAAKMIANLSKTIKPFRELSYTYGSDIRDKALIMETLVLLKRQTEAFPLLKEISAELSSDAWMSTQTTAYSLLAISEFAGAGKLTDNPLNAKVAFNNAAVQAVSATTPVWQSNVELKENKTAQVMVGNTTSKLMYVRVLSEGIPVTGDSTSSQRNLFLDVHYTNMQGQKVDPKKLPQGTDFVVVVSVQNPGQRGVYKEMALTTIFPSGWEIINSRLNDVESQLKSDAFTYQDIRDDRVLTYFDLNPNEQKTFRILLNATYEGKFYLPSVQCEAMYDNSINSRKPGQWIEVVK</sequence>
<accession>A0A2T5C600</accession>